<evidence type="ECO:0000313" key="5">
    <source>
        <dbReference type="EMBL" id="GGE27111.1"/>
    </source>
</evidence>
<evidence type="ECO:0000256" key="3">
    <source>
        <dbReference type="PROSITE-ProRule" id="PRU00339"/>
    </source>
</evidence>
<evidence type="ECO:0000313" key="6">
    <source>
        <dbReference type="Proteomes" id="UP000599179"/>
    </source>
</evidence>
<feature type="repeat" description="TPR" evidence="3">
    <location>
        <begin position="237"/>
        <end position="270"/>
    </location>
</feature>
<dbReference type="PROSITE" id="PS50293">
    <property type="entry name" value="TPR_REGION"/>
    <property type="match status" value="1"/>
</dbReference>
<gene>
    <name evidence="5" type="ORF">GCM10010832_04820</name>
</gene>
<dbReference type="Pfam" id="PF13181">
    <property type="entry name" value="TPR_8"/>
    <property type="match status" value="2"/>
</dbReference>
<dbReference type="PANTHER" id="PTHR45586:SF1">
    <property type="entry name" value="LIPOPOLYSACCHARIDE ASSEMBLY PROTEIN B"/>
    <property type="match status" value="1"/>
</dbReference>
<dbReference type="SUPFAM" id="SSF48452">
    <property type="entry name" value="TPR-like"/>
    <property type="match status" value="2"/>
</dbReference>
<proteinExistence type="predicted"/>
<dbReference type="PROSITE" id="PS50005">
    <property type="entry name" value="TPR"/>
    <property type="match status" value="2"/>
</dbReference>
<dbReference type="EMBL" id="BMGM01000002">
    <property type="protein sequence ID" value="GGE27111.1"/>
    <property type="molecule type" value="Genomic_DNA"/>
</dbReference>
<feature type="repeat" description="TPR" evidence="3">
    <location>
        <begin position="305"/>
        <end position="338"/>
    </location>
</feature>
<dbReference type="SMART" id="SM00028">
    <property type="entry name" value="TPR"/>
    <property type="match status" value="3"/>
</dbReference>
<protein>
    <recommendedName>
        <fullName evidence="7">Tetratricopeptide repeat-containing protein</fullName>
    </recommendedName>
</protein>
<dbReference type="InterPro" id="IPR051012">
    <property type="entry name" value="CellSynth/LPSAsmb/PSIAsmb"/>
</dbReference>
<feature type="coiled-coil region" evidence="4">
    <location>
        <begin position="86"/>
        <end position="113"/>
    </location>
</feature>
<evidence type="ECO:0000256" key="4">
    <source>
        <dbReference type="SAM" id="Coils"/>
    </source>
</evidence>
<keyword evidence="6" id="KW-1185">Reference proteome</keyword>
<reference evidence="6" key="1">
    <citation type="journal article" date="2019" name="Int. J. Syst. Evol. Microbiol.">
        <title>The Global Catalogue of Microorganisms (GCM) 10K type strain sequencing project: providing services to taxonomists for standard genome sequencing and annotation.</title>
        <authorList>
            <consortium name="The Broad Institute Genomics Platform"/>
            <consortium name="The Broad Institute Genome Sequencing Center for Infectious Disease"/>
            <person name="Wu L."/>
            <person name="Ma J."/>
        </authorList>
    </citation>
    <scope>NUCLEOTIDE SEQUENCE [LARGE SCALE GENOMIC DNA]</scope>
    <source>
        <strain evidence="6">CGMCC 1.12931</strain>
    </source>
</reference>
<keyword evidence="4" id="KW-0175">Coiled coil</keyword>
<keyword evidence="2 3" id="KW-0802">TPR repeat</keyword>
<dbReference type="InterPro" id="IPR019734">
    <property type="entry name" value="TPR_rpt"/>
</dbReference>
<evidence type="ECO:0008006" key="7">
    <source>
        <dbReference type="Google" id="ProtNLM"/>
    </source>
</evidence>
<sequence length="431" mass="49352">MNNLLNTKFKQMNTKLITLGLALFLGFNMTAQKKEVKSAEKAMKDNNYEEAIKELDAAKSAGILDEKDKWVVRYYVALGDALFGPKENGTNDIEKLEKSAEAYKKALEKDDSETDATDGLFMVKNQLVNSAVEDQNKKDFSTAKEKLYKSYQLDKNDTIYLYYAAGSAISAQELDDAVSYYEELLELGFDGSKMEYFAVNNETGEREKFGDKDYRDLMVRSDNYSKPEDVKSPSVKAEIAKNTSRLYIQLEQPEKAMEAIEVAKEMDPDDITLLQAEADLYYQLGDVEKYQELMNNIKDKAPDDAMVYYNLGVSAEQLEDEEAAKQFYEKSIELDPEYVYTYLNLARLILSEETKLVEEMNELGMSAADNKRYEQLNKQKKELYEEALPYLEKAYKVDSTNKGVIQTLMNIHYQLGNDDEAEKMKNALEEL</sequence>
<dbReference type="Gene3D" id="1.25.40.10">
    <property type="entry name" value="Tetratricopeptide repeat domain"/>
    <property type="match status" value="3"/>
</dbReference>
<organism evidence="5 6">
    <name type="scientific">Psychroflexus planctonicus</name>
    <dbReference type="NCBI Taxonomy" id="1526575"/>
    <lineage>
        <taxon>Bacteria</taxon>
        <taxon>Pseudomonadati</taxon>
        <taxon>Bacteroidota</taxon>
        <taxon>Flavobacteriia</taxon>
        <taxon>Flavobacteriales</taxon>
        <taxon>Flavobacteriaceae</taxon>
        <taxon>Psychroflexus</taxon>
    </lineage>
</organism>
<dbReference type="PANTHER" id="PTHR45586">
    <property type="entry name" value="TPR REPEAT-CONTAINING PROTEIN PA4667"/>
    <property type="match status" value="1"/>
</dbReference>
<keyword evidence="1" id="KW-0677">Repeat</keyword>
<dbReference type="Proteomes" id="UP000599179">
    <property type="component" value="Unassembled WGS sequence"/>
</dbReference>
<evidence type="ECO:0000256" key="1">
    <source>
        <dbReference type="ARBA" id="ARBA00022737"/>
    </source>
</evidence>
<accession>A0ABQ1SC65</accession>
<name>A0ABQ1SC65_9FLAO</name>
<comment type="caution">
    <text evidence="5">The sequence shown here is derived from an EMBL/GenBank/DDBJ whole genome shotgun (WGS) entry which is preliminary data.</text>
</comment>
<dbReference type="Pfam" id="PF14559">
    <property type="entry name" value="TPR_19"/>
    <property type="match status" value="1"/>
</dbReference>
<dbReference type="InterPro" id="IPR011990">
    <property type="entry name" value="TPR-like_helical_dom_sf"/>
</dbReference>
<evidence type="ECO:0000256" key="2">
    <source>
        <dbReference type="ARBA" id="ARBA00022803"/>
    </source>
</evidence>